<evidence type="ECO:0000256" key="4">
    <source>
        <dbReference type="ARBA" id="ARBA00022777"/>
    </source>
</evidence>
<protein>
    <recommendedName>
        <fullName evidence="6">Protein kinase domain-containing protein</fullName>
    </recommendedName>
</protein>
<dbReference type="PROSITE" id="PS00108">
    <property type="entry name" value="PROTEIN_KINASE_ST"/>
    <property type="match status" value="1"/>
</dbReference>
<organism evidence="7 8">
    <name type="scientific">Porphyra umbilicalis</name>
    <name type="common">Purple laver</name>
    <name type="synonym">Red alga</name>
    <dbReference type="NCBI Taxonomy" id="2786"/>
    <lineage>
        <taxon>Eukaryota</taxon>
        <taxon>Rhodophyta</taxon>
        <taxon>Bangiophyceae</taxon>
        <taxon>Bangiales</taxon>
        <taxon>Bangiaceae</taxon>
        <taxon>Porphyra</taxon>
    </lineage>
</organism>
<evidence type="ECO:0000256" key="5">
    <source>
        <dbReference type="ARBA" id="ARBA00022840"/>
    </source>
</evidence>
<name>A0A1X6NNZ8_PORUM</name>
<reference evidence="7 8" key="1">
    <citation type="submission" date="2017-03" db="EMBL/GenBank/DDBJ databases">
        <title>WGS assembly of Porphyra umbilicalis.</title>
        <authorList>
            <person name="Brawley S.H."/>
            <person name="Blouin N.A."/>
            <person name="Ficko-Blean E."/>
            <person name="Wheeler G.L."/>
            <person name="Lohr M."/>
            <person name="Goodson H.V."/>
            <person name="Jenkins J.W."/>
            <person name="Blaby-Haas C.E."/>
            <person name="Helliwell K.E."/>
            <person name="Chan C."/>
            <person name="Marriage T."/>
            <person name="Bhattacharya D."/>
            <person name="Klein A.S."/>
            <person name="Badis Y."/>
            <person name="Brodie J."/>
            <person name="Cao Y."/>
            <person name="Collen J."/>
            <person name="Dittami S.M."/>
            <person name="Gachon C.M."/>
            <person name="Green B.R."/>
            <person name="Karpowicz S."/>
            <person name="Kim J.W."/>
            <person name="Kudahl U."/>
            <person name="Lin S."/>
            <person name="Michel G."/>
            <person name="Mittag M."/>
            <person name="Olson B.J."/>
            <person name="Pangilinan J."/>
            <person name="Peng Y."/>
            <person name="Qiu H."/>
            <person name="Shu S."/>
            <person name="Singer J.T."/>
            <person name="Smith A.G."/>
            <person name="Sprecher B.N."/>
            <person name="Wagner V."/>
            <person name="Wang W."/>
            <person name="Wang Z.-Y."/>
            <person name="Yan J."/>
            <person name="Yarish C."/>
            <person name="Zoeuner-Riek S."/>
            <person name="Zhuang Y."/>
            <person name="Zou Y."/>
            <person name="Lindquist E.A."/>
            <person name="Grimwood J."/>
            <person name="Barry K."/>
            <person name="Rokhsar D.S."/>
            <person name="Schmutz J."/>
            <person name="Stiller J.W."/>
            <person name="Grossman A.R."/>
            <person name="Prochnik S.E."/>
        </authorList>
    </citation>
    <scope>NUCLEOTIDE SEQUENCE [LARGE SCALE GENOMIC DNA]</scope>
    <source>
        <strain evidence="7">4086291</strain>
    </source>
</reference>
<dbReference type="SMART" id="SM00220">
    <property type="entry name" value="S_TKc"/>
    <property type="match status" value="1"/>
</dbReference>
<dbReference type="OrthoDB" id="63267at2759"/>
<dbReference type="InterPro" id="IPR011009">
    <property type="entry name" value="Kinase-like_dom_sf"/>
</dbReference>
<dbReference type="InterPro" id="IPR008271">
    <property type="entry name" value="Ser/Thr_kinase_AS"/>
</dbReference>
<dbReference type="SUPFAM" id="SSF56112">
    <property type="entry name" value="Protein kinase-like (PK-like)"/>
    <property type="match status" value="1"/>
</dbReference>
<evidence type="ECO:0000256" key="3">
    <source>
        <dbReference type="ARBA" id="ARBA00022741"/>
    </source>
</evidence>
<keyword evidence="2" id="KW-0808">Transferase</keyword>
<dbReference type="EMBL" id="KV919278">
    <property type="protein sequence ID" value="OSX70302.1"/>
    <property type="molecule type" value="Genomic_DNA"/>
</dbReference>
<keyword evidence="3" id="KW-0547">Nucleotide-binding</keyword>
<dbReference type="GO" id="GO:0005524">
    <property type="term" value="F:ATP binding"/>
    <property type="evidence" value="ECO:0007669"/>
    <property type="project" value="UniProtKB-KW"/>
</dbReference>
<evidence type="ECO:0000313" key="7">
    <source>
        <dbReference type="EMBL" id="OSX70302.1"/>
    </source>
</evidence>
<sequence>MADFYVECPIGRGGDGRVFLVRHRLTREPMAMKVMPKPDASDEVAVRRALDERLILQYVARGHPHLVTLRYAFQTDHQLFLLTEFCEGGDLASLLAKQPRQRLSEGATRLVLSQLLAALSALHAAGVVYRDLKGANVLLHKDGRLRLIDFGLAKLLPGGARGRTTSFCGTRDYLPPAVVARRAYGVEEDAFCLGVLGYQCLTGRVPFPGGGG</sequence>
<dbReference type="AlphaFoldDB" id="A0A1X6NNZ8"/>
<gene>
    <name evidence="7" type="ORF">BU14_0809s0005</name>
</gene>
<dbReference type="Proteomes" id="UP000218209">
    <property type="component" value="Unassembled WGS sequence"/>
</dbReference>
<feature type="domain" description="Protein kinase" evidence="6">
    <location>
        <begin position="4"/>
        <end position="212"/>
    </location>
</feature>
<keyword evidence="1" id="KW-0723">Serine/threonine-protein kinase</keyword>
<keyword evidence="5" id="KW-0067">ATP-binding</keyword>
<dbReference type="Gene3D" id="1.10.510.10">
    <property type="entry name" value="Transferase(Phosphotransferase) domain 1"/>
    <property type="match status" value="1"/>
</dbReference>
<dbReference type="Pfam" id="PF00069">
    <property type="entry name" value="Pkinase"/>
    <property type="match status" value="1"/>
</dbReference>
<dbReference type="Gene3D" id="3.30.200.20">
    <property type="entry name" value="Phosphorylase Kinase, domain 1"/>
    <property type="match status" value="1"/>
</dbReference>
<keyword evidence="4" id="KW-0418">Kinase</keyword>
<proteinExistence type="predicted"/>
<evidence type="ECO:0000259" key="6">
    <source>
        <dbReference type="PROSITE" id="PS50011"/>
    </source>
</evidence>
<evidence type="ECO:0000313" key="8">
    <source>
        <dbReference type="Proteomes" id="UP000218209"/>
    </source>
</evidence>
<dbReference type="PROSITE" id="PS50011">
    <property type="entry name" value="PROTEIN_KINASE_DOM"/>
    <property type="match status" value="1"/>
</dbReference>
<dbReference type="InterPro" id="IPR000719">
    <property type="entry name" value="Prot_kinase_dom"/>
</dbReference>
<accession>A0A1X6NNZ8</accession>
<keyword evidence="8" id="KW-1185">Reference proteome</keyword>
<evidence type="ECO:0000256" key="1">
    <source>
        <dbReference type="ARBA" id="ARBA00022527"/>
    </source>
</evidence>
<dbReference type="GO" id="GO:0004674">
    <property type="term" value="F:protein serine/threonine kinase activity"/>
    <property type="evidence" value="ECO:0007669"/>
    <property type="project" value="UniProtKB-KW"/>
</dbReference>
<evidence type="ECO:0000256" key="2">
    <source>
        <dbReference type="ARBA" id="ARBA00022679"/>
    </source>
</evidence>
<dbReference type="PANTHER" id="PTHR24351">
    <property type="entry name" value="RIBOSOMAL PROTEIN S6 KINASE"/>
    <property type="match status" value="1"/>
</dbReference>